<evidence type="ECO:0000256" key="1">
    <source>
        <dbReference type="ARBA" id="ARBA00004365"/>
    </source>
</evidence>
<reference evidence="6" key="1">
    <citation type="submission" date="2021-06" db="EMBL/GenBank/DDBJ databases">
        <authorList>
            <person name="Criscuolo A."/>
        </authorList>
    </citation>
    <scope>NUCLEOTIDE SEQUENCE</scope>
    <source>
        <strain evidence="6">CIP111600</strain>
    </source>
</reference>
<proteinExistence type="inferred from homology"/>
<dbReference type="Pfam" id="PF00700">
    <property type="entry name" value="Flagellin_C"/>
    <property type="match status" value="1"/>
</dbReference>
<keyword evidence="6" id="KW-0282">Flagellum</keyword>
<keyword evidence="6" id="KW-0969">Cilium</keyword>
<dbReference type="GO" id="GO:0005198">
    <property type="term" value="F:structural molecule activity"/>
    <property type="evidence" value="ECO:0007669"/>
    <property type="project" value="InterPro"/>
</dbReference>
<dbReference type="Pfam" id="PF00669">
    <property type="entry name" value="Flagellin_N"/>
    <property type="match status" value="1"/>
</dbReference>
<evidence type="ECO:0000313" key="6">
    <source>
        <dbReference type="EMBL" id="CAG7633996.1"/>
    </source>
</evidence>
<sequence>MPVANSRITQGMMNTQLVRNLYTNLNSMDRSQNQMATGRKINKPSDDPVGISFAMRYRSDLTANDQYQQNVSSSISWLEYTDTMLDQANSVLQRVRELTVQGANGSNPQIAEDAVKAEIEQLKKQLVRIGNSEFNGKYVFNGQITDKAPYSELPGAKNYDDGTGNTDLGVTDPGLIQFEIGVGIKIPVNTTGNNIFGKPDDPDNAFKILDDIAGYLAAGDTASVSSSLGELDSRINKFLEVRSDIGAKLNRIELADERLKDIDLNLQTLQSKTEDADLAEVVTDLKVKENIYQASLSVGAKIIQPSLVDFLR</sequence>
<dbReference type="InterPro" id="IPR013384">
    <property type="entry name" value="Flagell_FlgL"/>
</dbReference>
<dbReference type="EMBL" id="CAJVAS010000015">
    <property type="protein sequence ID" value="CAG7633996.1"/>
    <property type="molecule type" value="Genomic_DNA"/>
</dbReference>
<evidence type="ECO:0000256" key="3">
    <source>
        <dbReference type="ARBA" id="ARBA00023143"/>
    </source>
</evidence>
<dbReference type="AlphaFoldDB" id="A0A916K3S6"/>
<dbReference type="InterPro" id="IPR001029">
    <property type="entry name" value="Flagellin_N"/>
</dbReference>
<evidence type="ECO:0000313" key="7">
    <source>
        <dbReference type="Proteomes" id="UP000693672"/>
    </source>
</evidence>
<feature type="domain" description="Flagellin N-terminal" evidence="4">
    <location>
        <begin position="11"/>
        <end position="144"/>
    </location>
</feature>
<organism evidence="6 7">
    <name type="scientific">Paenibacillus solanacearum</name>
    <dbReference type="NCBI Taxonomy" id="2048548"/>
    <lineage>
        <taxon>Bacteria</taxon>
        <taxon>Bacillati</taxon>
        <taxon>Bacillota</taxon>
        <taxon>Bacilli</taxon>
        <taxon>Bacillales</taxon>
        <taxon>Paenibacillaceae</taxon>
        <taxon>Paenibacillus</taxon>
    </lineage>
</organism>
<dbReference type="PANTHER" id="PTHR42792">
    <property type="entry name" value="FLAGELLIN"/>
    <property type="match status" value="1"/>
</dbReference>
<gene>
    <name evidence="6" type="primary">flaB3</name>
    <name evidence="6" type="ORF">PAESOLCIP111_03521</name>
</gene>
<evidence type="ECO:0000256" key="2">
    <source>
        <dbReference type="ARBA" id="ARBA00005709"/>
    </source>
</evidence>
<keyword evidence="3" id="KW-0975">Bacterial flagellum</keyword>
<evidence type="ECO:0000259" key="4">
    <source>
        <dbReference type="Pfam" id="PF00669"/>
    </source>
</evidence>
<dbReference type="GO" id="GO:0071973">
    <property type="term" value="P:bacterial-type flagellum-dependent cell motility"/>
    <property type="evidence" value="ECO:0007669"/>
    <property type="project" value="InterPro"/>
</dbReference>
<dbReference type="NCBIfam" id="TIGR02550">
    <property type="entry name" value="flagell_flgL"/>
    <property type="match status" value="1"/>
</dbReference>
<dbReference type="InterPro" id="IPR046358">
    <property type="entry name" value="Flagellin_C"/>
</dbReference>
<dbReference type="Proteomes" id="UP000693672">
    <property type="component" value="Unassembled WGS sequence"/>
</dbReference>
<dbReference type="PANTHER" id="PTHR42792:SF1">
    <property type="entry name" value="FLAGELLAR HOOK-ASSOCIATED PROTEIN 3"/>
    <property type="match status" value="1"/>
</dbReference>
<keyword evidence="7" id="KW-1185">Reference proteome</keyword>
<comment type="subcellular location">
    <subcellularLocation>
        <location evidence="1">Bacterial flagellum</location>
    </subcellularLocation>
</comment>
<comment type="caution">
    <text evidence="6">The sequence shown here is derived from an EMBL/GenBank/DDBJ whole genome shotgun (WGS) entry which is preliminary data.</text>
</comment>
<protein>
    <submittedName>
        <fullName evidence="6">Flagellin FlaB3</fullName>
    </submittedName>
</protein>
<dbReference type="GO" id="GO:0009424">
    <property type="term" value="C:bacterial-type flagellum hook"/>
    <property type="evidence" value="ECO:0007669"/>
    <property type="project" value="InterPro"/>
</dbReference>
<feature type="domain" description="Flagellin C-terminal" evidence="5">
    <location>
        <begin position="230"/>
        <end position="311"/>
    </location>
</feature>
<keyword evidence="6" id="KW-0966">Cell projection</keyword>
<comment type="similarity">
    <text evidence="2">Belongs to the bacterial flagellin family.</text>
</comment>
<accession>A0A916K3S6</accession>
<name>A0A916K3S6_9BACL</name>
<dbReference type="InterPro" id="IPR001492">
    <property type="entry name" value="Flagellin"/>
</dbReference>
<evidence type="ECO:0000259" key="5">
    <source>
        <dbReference type="Pfam" id="PF00700"/>
    </source>
</evidence>